<sequence>MEDQRRGAGLTNPVNNSSATCPSQAQPGVNPGQFAERDQEDKYPPGYRFKPKDQELILYYLLNKIKNRPLPSNGIHEVTLYKYNPETLTGNYEPYGEKEWYFFTPRDRKYPKGDRPNRAAGDGYWKATGAAKDVTYASQVIGSKKTLVFYRGKAPVGVKTNWIMHEYRASNSDGAPQRANDAMRLDDWVLCRIHNKKDSFPRSRMNGLLDDENEDQPLENNGNLAPNQVVVPDISGNHNSGSPLEYLGASYGDSANHQNSQNGLVAGVSHDHVVSNVLAVADNTPYANYAYAYPQNSQYHEIRYLGRYGDSASAYPQDYQNRMTGVSQDNAFPGIPQTTDLQLEQTSNYAQKTILDHELASSFQMGGEDSYDFGENDDDLFGLDSDVTFSTSSDDFNDHH</sequence>
<keyword evidence="2" id="KW-0238">DNA-binding</keyword>
<dbReference type="SUPFAM" id="SSF101941">
    <property type="entry name" value="NAC domain"/>
    <property type="match status" value="1"/>
</dbReference>
<evidence type="ECO:0000259" key="6">
    <source>
        <dbReference type="PROSITE" id="PS51005"/>
    </source>
</evidence>
<feature type="domain" description="NAC" evidence="6">
    <location>
        <begin position="43"/>
        <end position="196"/>
    </location>
</feature>
<evidence type="ECO:0000256" key="1">
    <source>
        <dbReference type="ARBA" id="ARBA00023015"/>
    </source>
</evidence>
<evidence type="ECO:0000256" key="2">
    <source>
        <dbReference type="ARBA" id="ARBA00023125"/>
    </source>
</evidence>
<dbReference type="Gene3D" id="2.170.150.80">
    <property type="entry name" value="NAC domain"/>
    <property type="match status" value="1"/>
</dbReference>
<dbReference type="InterPro" id="IPR003441">
    <property type="entry name" value="NAC-dom"/>
</dbReference>
<dbReference type="GO" id="GO:0006355">
    <property type="term" value="P:regulation of DNA-templated transcription"/>
    <property type="evidence" value="ECO:0007669"/>
    <property type="project" value="InterPro"/>
</dbReference>
<dbReference type="GO" id="GO:0003677">
    <property type="term" value="F:DNA binding"/>
    <property type="evidence" value="ECO:0007669"/>
    <property type="project" value="UniProtKB-KW"/>
</dbReference>
<dbReference type="EMBL" id="CAADRP010001674">
    <property type="protein sequence ID" value="VFU47623.1"/>
    <property type="molecule type" value="Genomic_DNA"/>
</dbReference>
<dbReference type="InterPro" id="IPR036093">
    <property type="entry name" value="NAC_dom_sf"/>
</dbReference>
<evidence type="ECO:0000256" key="4">
    <source>
        <dbReference type="ARBA" id="ARBA00023242"/>
    </source>
</evidence>
<name>A0A6N2M207_SALVM</name>
<keyword evidence="1" id="KW-0805">Transcription regulation</keyword>
<accession>A0A6N2M207</accession>
<dbReference type="PANTHER" id="PTHR31719:SF179">
    <property type="entry name" value="OS08G0148400 PROTEIN"/>
    <property type="match status" value="1"/>
</dbReference>
<dbReference type="AlphaFoldDB" id="A0A6N2M207"/>
<proteinExistence type="predicted"/>
<organism evidence="7">
    <name type="scientific">Salix viminalis</name>
    <name type="common">Common osier</name>
    <name type="synonym">Basket willow</name>
    <dbReference type="NCBI Taxonomy" id="40686"/>
    <lineage>
        <taxon>Eukaryota</taxon>
        <taxon>Viridiplantae</taxon>
        <taxon>Streptophyta</taxon>
        <taxon>Embryophyta</taxon>
        <taxon>Tracheophyta</taxon>
        <taxon>Spermatophyta</taxon>
        <taxon>Magnoliopsida</taxon>
        <taxon>eudicotyledons</taxon>
        <taxon>Gunneridae</taxon>
        <taxon>Pentapetalae</taxon>
        <taxon>rosids</taxon>
        <taxon>fabids</taxon>
        <taxon>Malpighiales</taxon>
        <taxon>Salicaceae</taxon>
        <taxon>Saliceae</taxon>
        <taxon>Salix</taxon>
    </lineage>
</organism>
<feature type="region of interest" description="Disordered" evidence="5">
    <location>
        <begin position="1"/>
        <end position="47"/>
    </location>
</feature>
<gene>
    <name evidence="7" type="ORF">SVIM_LOCUS306490</name>
</gene>
<keyword evidence="4" id="KW-0539">Nucleus</keyword>
<evidence type="ECO:0000313" key="7">
    <source>
        <dbReference type="EMBL" id="VFU47623.1"/>
    </source>
</evidence>
<dbReference type="Pfam" id="PF02365">
    <property type="entry name" value="NAM"/>
    <property type="match status" value="1"/>
</dbReference>
<feature type="compositionally biased region" description="Polar residues" evidence="5">
    <location>
        <begin position="12"/>
        <end position="27"/>
    </location>
</feature>
<protein>
    <recommendedName>
        <fullName evidence="6">NAC domain-containing protein</fullName>
    </recommendedName>
</protein>
<reference evidence="7" key="1">
    <citation type="submission" date="2019-03" db="EMBL/GenBank/DDBJ databases">
        <authorList>
            <person name="Mank J."/>
            <person name="Almeida P."/>
        </authorList>
    </citation>
    <scope>NUCLEOTIDE SEQUENCE</scope>
    <source>
        <strain evidence="7">78183</strain>
    </source>
</reference>
<evidence type="ECO:0000256" key="5">
    <source>
        <dbReference type="SAM" id="MobiDB-lite"/>
    </source>
</evidence>
<evidence type="ECO:0000256" key="3">
    <source>
        <dbReference type="ARBA" id="ARBA00023163"/>
    </source>
</evidence>
<dbReference type="PROSITE" id="PS51005">
    <property type="entry name" value="NAC"/>
    <property type="match status" value="1"/>
</dbReference>
<dbReference type="PANTHER" id="PTHR31719">
    <property type="entry name" value="NAC TRANSCRIPTION FACTOR 56"/>
    <property type="match status" value="1"/>
</dbReference>
<keyword evidence="3" id="KW-0804">Transcription</keyword>